<sequence>MIATFFVVFFRFRAIVRLLTLKRVFAAMIRNPRTKRILSVSLLILGGVLMFLAPENIWIGILLFALGIGVEIVGLVLGHRK</sequence>
<keyword evidence="1" id="KW-0812">Transmembrane</keyword>
<dbReference type="Proteomes" id="UP000012179">
    <property type="component" value="Chromosome"/>
</dbReference>
<dbReference type="AlphaFoldDB" id="A0A1W6SQL0"/>
<name>A0A1W6SQL0_9PROT</name>
<accession>A0A1W6SQL0</accession>
<feature type="transmembrane region" description="Helical" evidence="1">
    <location>
        <begin position="59"/>
        <end position="78"/>
    </location>
</feature>
<feature type="transmembrane region" description="Helical" evidence="1">
    <location>
        <begin position="37"/>
        <end position="53"/>
    </location>
</feature>
<reference evidence="2 3" key="1">
    <citation type="journal article" date="2015" name="Int. J. Syst. Evol. Microbiol.">
        <title>Nitrosospira lacus sp. nov., a psychrotolerant, ammonia-oxidizing bacterium from sandy lake sediment.</title>
        <authorList>
            <person name="Urakawa H."/>
            <person name="Garcia J.C."/>
            <person name="Nielsen J.L."/>
            <person name="Le V.Q."/>
            <person name="Kozlowski J.A."/>
            <person name="Stein L.Y."/>
            <person name="Lim C.K."/>
            <person name="Pommerening-Roser A."/>
            <person name="Martens-Habbena W."/>
            <person name="Stahl D.A."/>
            <person name="Klotz M.G."/>
        </authorList>
    </citation>
    <scope>NUCLEOTIDE SEQUENCE [LARGE SCALE GENOMIC DNA]</scope>
    <source>
        <strain evidence="2 3">APG3</strain>
    </source>
</reference>
<keyword evidence="1" id="KW-1133">Transmembrane helix</keyword>
<organism evidence="2 3">
    <name type="scientific">Nitrosospira lacus</name>
    <dbReference type="NCBI Taxonomy" id="1288494"/>
    <lineage>
        <taxon>Bacteria</taxon>
        <taxon>Pseudomonadati</taxon>
        <taxon>Pseudomonadota</taxon>
        <taxon>Betaproteobacteria</taxon>
        <taxon>Nitrosomonadales</taxon>
        <taxon>Nitrosomonadaceae</taxon>
        <taxon>Nitrosospira</taxon>
    </lineage>
</organism>
<evidence type="ECO:0000313" key="3">
    <source>
        <dbReference type="Proteomes" id="UP000012179"/>
    </source>
</evidence>
<proteinExistence type="predicted"/>
<dbReference type="KEGG" id="nlc:EBAPG3_010125"/>
<keyword evidence="3" id="KW-1185">Reference proteome</keyword>
<evidence type="ECO:0000256" key="1">
    <source>
        <dbReference type="SAM" id="Phobius"/>
    </source>
</evidence>
<gene>
    <name evidence="2" type="ORF">EBAPG3_010125</name>
</gene>
<keyword evidence="1" id="KW-0472">Membrane</keyword>
<dbReference type="EMBL" id="CP021106">
    <property type="protein sequence ID" value="ARO88100.1"/>
    <property type="molecule type" value="Genomic_DNA"/>
</dbReference>
<evidence type="ECO:0000313" key="2">
    <source>
        <dbReference type="EMBL" id="ARO88100.1"/>
    </source>
</evidence>
<protein>
    <submittedName>
        <fullName evidence="2">Uncharacterized protein</fullName>
    </submittedName>
</protein>